<dbReference type="PANTHER" id="PTHR31113:SF13">
    <property type="entry name" value="(RAPE) HYPOTHETICAL PROTEIN"/>
    <property type="match status" value="1"/>
</dbReference>
<accession>A0A087H6E6</accession>
<dbReference type="Gramene" id="KFK37698">
    <property type="protein sequence ID" value="KFK37698"/>
    <property type="gene ID" value="AALP_AA3G017200"/>
</dbReference>
<evidence type="ECO:0000256" key="2">
    <source>
        <dbReference type="ARBA" id="ARBA00009074"/>
    </source>
</evidence>
<reference evidence="8" key="1">
    <citation type="journal article" date="2015" name="Nat. Plants">
        <title>Genome expansion of Arabis alpina linked with retrotransposition and reduced symmetric DNA methylation.</title>
        <authorList>
            <person name="Willing E.M."/>
            <person name="Rawat V."/>
            <person name="Mandakova T."/>
            <person name="Maumus F."/>
            <person name="James G.V."/>
            <person name="Nordstroem K.J."/>
            <person name="Becker C."/>
            <person name="Warthmann N."/>
            <person name="Chica C."/>
            <person name="Szarzynska B."/>
            <person name="Zytnicki M."/>
            <person name="Albani M.C."/>
            <person name="Kiefer C."/>
            <person name="Bergonzi S."/>
            <person name="Castaings L."/>
            <person name="Mateos J.L."/>
            <person name="Berns M.C."/>
            <person name="Bujdoso N."/>
            <person name="Piofczyk T."/>
            <person name="de Lorenzo L."/>
            <person name="Barrero-Sicilia C."/>
            <person name="Mateos I."/>
            <person name="Piednoel M."/>
            <person name="Hagmann J."/>
            <person name="Chen-Min-Tao R."/>
            <person name="Iglesias-Fernandez R."/>
            <person name="Schuster S.C."/>
            <person name="Alonso-Blanco C."/>
            <person name="Roudier F."/>
            <person name="Carbonero P."/>
            <person name="Paz-Ares J."/>
            <person name="Davis S.J."/>
            <person name="Pecinka A."/>
            <person name="Quesneville H."/>
            <person name="Colot V."/>
            <person name="Lysak M.A."/>
            <person name="Weigel D."/>
            <person name="Coupland G."/>
            <person name="Schneeberger K."/>
        </authorList>
    </citation>
    <scope>NUCLEOTIDE SEQUENCE [LARGE SCALE GENOMIC DNA]</scope>
    <source>
        <strain evidence="8">cv. Pajares</strain>
    </source>
</reference>
<dbReference type="InterPro" id="IPR007749">
    <property type="entry name" value="DUF677"/>
</dbReference>
<comment type="subcellular location">
    <subcellularLocation>
        <location evidence="1">Membrane</location>
        <topology evidence="1">Multi-pass membrane protein</topology>
    </subcellularLocation>
</comment>
<dbReference type="AlphaFoldDB" id="A0A087H6E6"/>
<dbReference type="OMA" id="QATNTIH"/>
<gene>
    <name evidence="7" type="ordered locus">AALP_Aa3g017200</name>
</gene>
<dbReference type="Pfam" id="PF05055">
    <property type="entry name" value="DUF677"/>
    <property type="match status" value="1"/>
</dbReference>
<dbReference type="GO" id="GO:0016020">
    <property type="term" value="C:membrane"/>
    <property type="evidence" value="ECO:0007669"/>
    <property type="project" value="UniProtKB-SubCell"/>
</dbReference>
<dbReference type="Proteomes" id="UP000029120">
    <property type="component" value="Chromosome 3"/>
</dbReference>
<dbReference type="PANTHER" id="PTHR31113">
    <property type="entry name" value="UPF0496 PROTEIN 3-RELATED"/>
    <property type="match status" value="1"/>
</dbReference>
<dbReference type="OrthoDB" id="1086152at2759"/>
<evidence type="ECO:0000256" key="1">
    <source>
        <dbReference type="ARBA" id="ARBA00004141"/>
    </source>
</evidence>
<keyword evidence="4 6" id="KW-1133">Transmembrane helix</keyword>
<evidence type="ECO:0000256" key="4">
    <source>
        <dbReference type="ARBA" id="ARBA00022989"/>
    </source>
</evidence>
<comment type="similarity">
    <text evidence="2">Belongs to the UPF0496 family.</text>
</comment>
<keyword evidence="8" id="KW-1185">Reference proteome</keyword>
<evidence type="ECO:0000256" key="5">
    <source>
        <dbReference type="ARBA" id="ARBA00023136"/>
    </source>
</evidence>
<dbReference type="EMBL" id="CM002871">
    <property type="protein sequence ID" value="KFK37698.1"/>
    <property type="molecule type" value="Genomic_DNA"/>
</dbReference>
<evidence type="ECO:0000313" key="8">
    <source>
        <dbReference type="Proteomes" id="UP000029120"/>
    </source>
</evidence>
<organism evidence="7 8">
    <name type="scientific">Arabis alpina</name>
    <name type="common">Alpine rock-cress</name>
    <dbReference type="NCBI Taxonomy" id="50452"/>
    <lineage>
        <taxon>Eukaryota</taxon>
        <taxon>Viridiplantae</taxon>
        <taxon>Streptophyta</taxon>
        <taxon>Embryophyta</taxon>
        <taxon>Tracheophyta</taxon>
        <taxon>Spermatophyta</taxon>
        <taxon>Magnoliopsida</taxon>
        <taxon>eudicotyledons</taxon>
        <taxon>Gunneridae</taxon>
        <taxon>Pentapetalae</taxon>
        <taxon>rosids</taxon>
        <taxon>malvids</taxon>
        <taxon>Brassicales</taxon>
        <taxon>Brassicaceae</taxon>
        <taxon>Arabideae</taxon>
        <taxon>Arabis</taxon>
    </lineage>
</organism>
<feature type="transmembrane region" description="Helical" evidence="6">
    <location>
        <begin position="188"/>
        <end position="208"/>
    </location>
</feature>
<keyword evidence="5 6" id="KW-0472">Membrane</keyword>
<proteinExistence type="inferred from homology"/>
<evidence type="ECO:0000256" key="3">
    <source>
        <dbReference type="ARBA" id="ARBA00022692"/>
    </source>
</evidence>
<dbReference type="eggNOG" id="ENOG502QQBT">
    <property type="taxonomic scope" value="Eukaryota"/>
</dbReference>
<keyword evidence="3 6" id="KW-0812">Transmembrane</keyword>
<name>A0A087H6E6_ARAAL</name>
<sequence>MSRRIQLKSFDTSLHRQTSKLVSSLIGQGGKTENSSLDSLMMVCEFLVDLNQNVAKAIDNNEDVFKNEELKSLMDLYSESTTKTLDLFNTVDKCVEKAKKSQLMILVAIKQFEIESMDKDFRGNKKKKKYEATLEELNKVKAMRDPFGDEFATRYEAVYEEQFKLLDKFLELRVELDKKQSKRKKWRILGIIVFATAFISAMALYIYFKVNSLGVEYMVTKALLITIEIAGEWVNDMLKDCEKVEKAYKRQSDLLLLTENKTKFNIEAMKTVEDLAETLMIKISSILETVEVAVEKREEETVKLMMQEITKKVEGFAEKIEQVGAHVAECSKVVVSARVRVLKLRAKFH</sequence>
<evidence type="ECO:0000313" key="7">
    <source>
        <dbReference type="EMBL" id="KFK37698.1"/>
    </source>
</evidence>
<protein>
    <submittedName>
        <fullName evidence="7">Uncharacterized protein</fullName>
    </submittedName>
</protein>
<evidence type="ECO:0000256" key="6">
    <source>
        <dbReference type="SAM" id="Phobius"/>
    </source>
</evidence>